<dbReference type="EMBL" id="JABSTR010001132">
    <property type="protein sequence ID" value="KAH9383472.1"/>
    <property type="molecule type" value="Genomic_DNA"/>
</dbReference>
<dbReference type="Proteomes" id="UP000821853">
    <property type="component" value="Unassembled WGS sequence"/>
</dbReference>
<keyword evidence="7" id="KW-1185">Reference proteome</keyword>
<dbReference type="Gene3D" id="3.40.50.2300">
    <property type="match status" value="2"/>
</dbReference>
<evidence type="ECO:0000256" key="3">
    <source>
        <dbReference type="ARBA" id="ARBA00022989"/>
    </source>
</evidence>
<dbReference type="VEuPathDB" id="VectorBase:HLOH_046571"/>
<comment type="caution">
    <text evidence="6">The sequence shown here is derived from an EMBL/GenBank/DDBJ whole genome shotgun (WGS) entry which is preliminary data.</text>
</comment>
<keyword evidence="4" id="KW-0472">Membrane</keyword>
<dbReference type="AlphaFoldDB" id="A0A9J6H963"/>
<gene>
    <name evidence="6" type="ORF">HPB48_024981</name>
</gene>
<dbReference type="OrthoDB" id="5984008at2759"/>
<keyword evidence="3" id="KW-1133">Transmembrane helix</keyword>
<keyword evidence="2" id="KW-0812">Transmembrane</keyword>
<evidence type="ECO:0000256" key="2">
    <source>
        <dbReference type="ARBA" id="ARBA00022692"/>
    </source>
</evidence>
<protein>
    <recommendedName>
        <fullName evidence="5">Receptor ligand binding region domain-containing protein</fullName>
    </recommendedName>
</protein>
<proteinExistence type="predicted"/>
<evidence type="ECO:0000259" key="5">
    <source>
        <dbReference type="Pfam" id="PF01094"/>
    </source>
</evidence>
<feature type="domain" description="Receptor ligand binding region" evidence="5">
    <location>
        <begin position="5"/>
        <end position="79"/>
    </location>
</feature>
<dbReference type="GO" id="GO:0016020">
    <property type="term" value="C:membrane"/>
    <property type="evidence" value="ECO:0007669"/>
    <property type="project" value="UniProtKB-SubCell"/>
</dbReference>
<dbReference type="InterPro" id="IPR028082">
    <property type="entry name" value="Peripla_BP_I"/>
</dbReference>
<dbReference type="InterPro" id="IPR001828">
    <property type="entry name" value="ANF_lig-bd_rcpt"/>
</dbReference>
<accession>A0A9J6H963</accession>
<reference evidence="6 7" key="1">
    <citation type="journal article" date="2020" name="Cell">
        <title>Large-Scale Comparative Analyses of Tick Genomes Elucidate Their Genetic Diversity and Vector Capacities.</title>
        <authorList>
            <consortium name="Tick Genome and Microbiome Consortium (TIGMIC)"/>
            <person name="Jia N."/>
            <person name="Wang J."/>
            <person name="Shi W."/>
            <person name="Du L."/>
            <person name="Sun Y."/>
            <person name="Zhan W."/>
            <person name="Jiang J.F."/>
            <person name="Wang Q."/>
            <person name="Zhang B."/>
            <person name="Ji P."/>
            <person name="Bell-Sakyi L."/>
            <person name="Cui X.M."/>
            <person name="Yuan T.T."/>
            <person name="Jiang B.G."/>
            <person name="Yang W.F."/>
            <person name="Lam T.T."/>
            <person name="Chang Q.C."/>
            <person name="Ding S.J."/>
            <person name="Wang X.J."/>
            <person name="Zhu J.G."/>
            <person name="Ruan X.D."/>
            <person name="Zhao L."/>
            <person name="Wei J.T."/>
            <person name="Ye R.Z."/>
            <person name="Que T.C."/>
            <person name="Du C.H."/>
            <person name="Zhou Y.H."/>
            <person name="Cheng J.X."/>
            <person name="Dai P.F."/>
            <person name="Guo W.B."/>
            <person name="Han X.H."/>
            <person name="Huang E.J."/>
            <person name="Li L.F."/>
            <person name="Wei W."/>
            <person name="Gao Y.C."/>
            <person name="Liu J.Z."/>
            <person name="Shao H.Z."/>
            <person name="Wang X."/>
            <person name="Wang C.C."/>
            <person name="Yang T.C."/>
            <person name="Huo Q.B."/>
            <person name="Li W."/>
            <person name="Chen H.Y."/>
            <person name="Chen S.E."/>
            <person name="Zhou L.G."/>
            <person name="Ni X.B."/>
            <person name="Tian J.H."/>
            <person name="Sheng Y."/>
            <person name="Liu T."/>
            <person name="Pan Y.S."/>
            <person name="Xia L.Y."/>
            <person name="Li J."/>
            <person name="Zhao F."/>
            <person name="Cao W.C."/>
        </authorList>
    </citation>
    <scope>NUCLEOTIDE SEQUENCE [LARGE SCALE GENOMIC DNA]</scope>
    <source>
        <strain evidence="6">HaeL-2018</strain>
    </source>
</reference>
<name>A0A9J6H963_HAELO</name>
<sequence length="97" mass="11022">MKNGTFSIIGPTTATSYATLASYANTFRMPFVSPAFPQTTDARPALYGISLRPRYLPAIVEVIKHYRWKSILYLYDSDDATAVCVRVYIRVRVCHVR</sequence>
<dbReference type="OMA" id="IRVRVCH"/>
<comment type="subcellular location">
    <subcellularLocation>
        <location evidence="1">Membrane</location>
    </subcellularLocation>
</comment>
<evidence type="ECO:0000256" key="4">
    <source>
        <dbReference type="ARBA" id="ARBA00023136"/>
    </source>
</evidence>
<evidence type="ECO:0000256" key="1">
    <source>
        <dbReference type="ARBA" id="ARBA00004370"/>
    </source>
</evidence>
<evidence type="ECO:0000313" key="6">
    <source>
        <dbReference type="EMBL" id="KAH9383472.1"/>
    </source>
</evidence>
<dbReference type="SUPFAM" id="SSF53822">
    <property type="entry name" value="Periplasmic binding protein-like I"/>
    <property type="match status" value="1"/>
</dbReference>
<organism evidence="6 7">
    <name type="scientific">Haemaphysalis longicornis</name>
    <name type="common">Bush tick</name>
    <dbReference type="NCBI Taxonomy" id="44386"/>
    <lineage>
        <taxon>Eukaryota</taxon>
        <taxon>Metazoa</taxon>
        <taxon>Ecdysozoa</taxon>
        <taxon>Arthropoda</taxon>
        <taxon>Chelicerata</taxon>
        <taxon>Arachnida</taxon>
        <taxon>Acari</taxon>
        <taxon>Parasitiformes</taxon>
        <taxon>Ixodida</taxon>
        <taxon>Ixodoidea</taxon>
        <taxon>Ixodidae</taxon>
        <taxon>Haemaphysalinae</taxon>
        <taxon>Haemaphysalis</taxon>
    </lineage>
</organism>
<dbReference type="Pfam" id="PF01094">
    <property type="entry name" value="ANF_receptor"/>
    <property type="match status" value="1"/>
</dbReference>
<evidence type="ECO:0000313" key="7">
    <source>
        <dbReference type="Proteomes" id="UP000821853"/>
    </source>
</evidence>